<accession>A0A935JWI1</accession>
<dbReference type="SUPFAM" id="SSF54637">
    <property type="entry name" value="Thioesterase/thiol ester dehydrase-isomerase"/>
    <property type="match status" value="1"/>
</dbReference>
<dbReference type="CDD" id="cd00586">
    <property type="entry name" value="4HBT"/>
    <property type="match status" value="1"/>
</dbReference>
<name>A0A935JWI1_9RHOO</name>
<dbReference type="PANTHER" id="PTHR31793:SF27">
    <property type="entry name" value="NOVEL THIOESTERASE SUPERFAMILY DOMAIN AND SAPOSIN A-TYPE DOMAIN CONTAINING PROTEIN (0610012H03RIK)"/>
    <property type="match status" value="1"/>
</dbReference>
<protein>
    <submittedName>
        <fullName evidence="3">Thioesterase family protein</fullName>
    </submittedName>
</protein>
<dbReference type="Gene3D" id="3.10.129.10">
    <property type="entry name" value="Hotdog Thioesterase"/>
    <property type="match status" value="1"/>
</dbReference>
<dbReference type="Proteomes" id="UP000739411">
    <property type="component" value="Unassembled WGS sequence"/>
</dbReference>
<evidence type="ECO:0000313" key="4">
    <source>
        <dbReference type="Proteomes" id="UP000739411"/>
    </source>
</evidence>
<dbReference type="EMBL" id="JADJMS010000018">
    <property type="protein sequence ID" value="MBK7415261.1"/>
    <property type="molecule type" value="Genomic_DNA"/>
</dbReference>
<proteinExistence type="inferred from homology"/>
<evidence type="ECO:0000256" key="1">
    <source>
        <dbReference type="ARBA" id="ARBA00005953"/>
    </source>
</evidence>
<dbReference type="PANTHER" id="PTHR31793">
    <property type="entry name" value="4-HYDROXYBENZOYL-COA THIOESTERASE FAMILY MEMBER"/>
    <property type="match status" value="1"/>
</dbReference>
<evidence type="ECO:0000313" key="3">
    <source>
        <dbReference type="EMBL" id="MBK7415261.1"/>
    </source>
</evidence>
<dbReference type="AlphaFoldDB" id="A0A935JWI1"/>
<reference evidence="3 4" key="1">
    <citation type="submission" date="2020-10" db="EMBL/GenBank/DDBJ databases">
        <title>Connecting structure to function with the recovery of over 1000 high-quality activated sludge metagenome-assembled genomes encoding full-length rRNA genes using long-read sequencing.</title>
        <authorList>
            <person name="Singleton C.M."/>
            <person name="Petriglieri F."/>
            <person name="Kristensen J.M."/>
            <person name="Kirkegaard R.H."/>
            <person name="Michaelsen T.Y."/>
            <person name="Andersen M.H."/>
            <person name="Karst S.M."/>
            <person name="Dueholm M.S."/>
            <person name="Nielsen P.H."/>
            <person name="Albertsen M."/>
        </authorList>
    </citation>
    <scope>NUCLEOTIDE SEQUENCE [LARGE SCALE GENOMIC DNA]</scope>
    <source>
        <strain evidence="3">EsbW_18-Q3-R4-48_BATAC.463</strain>
    </source>
</reference>
<gene>
    <name evidence="3" type="ORF">IPJ38_09310</name>
</gene>
<dbReference type="InterPro" id="IPR050563">
    <property type="entry name" value="4-hydroxybenzoyl-CoA_TE"/>
</dbReference>
<keyword evidence="2" id="KW-0378">Hydrolase</keyword>
<dbReference type="InterPro" id="IPR029069">
    <property type="entry name" value="HotDog_dom_sf"/>
</dbReference>
<dbReference type="Pfam" id="PF13279">
    <property type="entry name" value="4HBT_2"/>
    <property type="match status" value="1"/>
</dbReference>
<organism evidence="3 4">
    <name type="scientific">Candidatus Dechloromonas phosphorivorans</name>
    <dbReference type="NCBI Taxonomy" id="2899244"/>
    <lineage>
        <taxon>Bacteria</taxon>
        <taxon>Pseudomonadati</taxon>
        <taxon>Pseudomonadota</taxon>
        <taxon>Betaproteobacteria</taxon>
        <taxon>Rhodocyclales</taxon>
        <taxon>Azonexaceae</taxon>
        <taxon>Dechloromonas</taxon>
    </lineage>
</organism>
<comment type="caution">
    <text evidence="3">The sequence shown here is derived from an EMBL/GenBank/DDBJ whole genome shotgun (WGS) entry which is preliminary data.</text>
</comment>
<comment type="similarity">
    <text evidence="1">Belongs to the 4-hydroxybenzoyl-CoA thioesterase family.</text>
</comment>
<dbReference type="GO" id="GO:0047617">
    <property type="term" value="F:fatty acyl-CoA hydrolase activity"/>
    <property type="evidence" value="ECO:0007669"/>
    <property type="project" value="TreeGrafter"/>
</dbReference>
<sequence>MARISLDLPERFAFSTEITIYINHINYGNHLDNSALLSLVSEARVRFFKSLDYTELNVEGFGIIVADAAIQYKSEAFHGEVLVIQMTANDFNKYGCDLVWQITDQASGREVARGKHGIMFFDYGVRKPALVPPAFVAKFGP</sequence>
<evidence type="ECO:0000256" key="2">
    <source>
        <dbReference type="ARBA" id="ARBA00022801"/>
    </source>
</evidence>